<dbReference type="Pfam" id="PF00392">
    <property type="entry name" value="GntR"/>
    <property type="match status" value="1"/>
</dbReference>
<keyword evidence="1" id="KW-0805">Transcription regulation</keyword>
<sequence>MGEKMTLADQIYQDLKQEISNQELASGEKINIKELARKYGVSDTPVKQALQRLAEEKLVVNTPNKGMSVRSFNPRELNDVFDIRLMLDTFFIPDIISALNYNDKLRQQLLDNLAQQKEFIENSTSDREAERYFQLDMEFHTLFLTASGNKKAVEILTDLHPFTLSTGSYYSQPHYRDCECVAEHEAILNAVMAADAAALKTAVETHINNSRRAFQLIFKLNQMI</sequence>
<accession>A0ABS2GAA6</accession>
<keyword evidence="6" id="KW-1185">Reference proteome</keyword>
<reference evidence="5 6" key="1">
    <citation type="journal article" date="2021" name="Sci. Rep.">
        <title>The distribution of antibiotic resistance genes in chicken gut microbiota commensals.</title>
        <authorList>
            <person name="Juricova H."/>
            <person name="Matiasovicova J."/>
            <person name="Kubasova T."/>
            <person name="Cejkova D."/>
            <person name="Rychlik I."/>
        </authorList>
    </citation>
    <scope>NUCLEOTIDE SEQUENCE [LARGE SCALE GENOMIC DNA]</scope>
    <source>
        <strain evidence="5 6">An431b</strain>
    </source>
</reference>
<dbReference type="SMART" id="SM00345">
    <property type="entry name" value="HTH_GNTR"/>
    <property type="match status" value="1"/>
</dbReference>
<keyword evidence="2" id="KW-0238">DNA-binding</keyword>
<dbReference type="InterPro" id="IPR011711">
    <property type="entry name" value="GntR_C"/>
</dbReference>
<evidence type="ECO:0000313" key="6">
    <source>
        <dbReference type="Proteomes" id="UP000729290"/>
    </source>
</evidence>
<dbReference type="PANTHER" id="PTHR43537">
    <property type="entry name" value="TRANSCRIPTIONAL REGULATOR, GNTR FAMILY"/>
    <property type="match status" value="1"/>
</dbReference>
<dbReference type="Proteomes" id="UP000729290">
    <property type="component" value="Unassembled WGS sequence"/>
</dbReference>
<dbReference type="InterPro" id="IPR036388">
    <property type="entry name" value="WH-like_DNA-bd_sf"/>
</dbReference>
<comment type="caution">
    <text evidence="5">The sequence shown here is derived from an EMBL/GenBank/DDBJ whole genome shotgun (WGS) entry which is preliminary data.</text>
</comment>
<organism evidence="5 6">
    <name type="scientific">Anaerotignum lactatifermentans</name>
    <dbReference type="NCBI Taxonomy" id="160404"/>
    <lineage>
        <taxon>Bacteria</taxon>
        <taxon>Bacillati</taxon>
        <taxon>Bacillota</taxon>
        <taxon>Clostridia</taxon>
        <taxon>Lachnospirales</taxon>
        <taxon>Anaerotignaceae</taxon>
        <taxon>Anaerotignum</taxon>
    </lineage>
</organism>
<dbReference type="SUPFAM" id="SSF46785">
    <property type="entry name" value="Winged helix' DNA-binding domain"/>
    <property type="match status" value="1"/>
</dbReference>
<keyword evidence="3" id="KW-0804">Transcription</keyword>
<dbReference type="SUPFAM" id="SSF48008">
    <property type="entry name" value="GntR ligand-binding domain-like"/>
    <property type="match status" value="1"/>
</dbReference>
<dbReference type="InterPro" id="IPR008920">
    <property type="entry name" value="TF_FadR/GntR_C"/>
</dbReference>
<dbReference type="Gene3D" id="1.10.10.10">
    <property type="entry name" value="Winged helix-like DNA-binding domain superfamily/Winged helix DNA-binding domain"/>
    <property type="match status" value="1"/>
</dbReference>
<dbReference type="InterPro" id="IPR000524">
    <property type="entry name" value="Tscrpt_reg_HTH_GntR"/>
</dbReference>
<dbReference type="Pfam" id="PF07729">
    <property type="entry name" value="FCD"/>
    <property type="match status" value="1"/>
</dbReference>
<dbReference type="PROSITE" id="PS50949">
    <property type="entry name" value="HTH_GNTR"/>
    <property type="match status" value="1"/>
</dbReference>
<dbReference type="EMBL" id="JACSNV010000013">
    <property type="protein sequence ID" value="MBM6878411.1"/>
    <property type="molecule type" value="Genomic_DNA"/>
</dbReference>
<proteinExistence type="predicted"/>
<feature type="domain" description="HTH gntR-type" evidence="4">
    <location>
        <begin position="5"/>
        <end position="72"/>
    </location>
</feature>
<evidence type="ECO:0000259" key="4">
    <source>
        <dbReference type="PROSITE" id="PS50949"/>
    </source>
</evidence>
<evidence type="ECO:0000256" key="2">
    <source>
        <dbReference type="ARBA" id="ARBA00023125"/>
    </source>
</evidence>
<dbReference type="Gene3D" id="1.20.120.530">
    <property type="entry name" value="GntR ligand-binding domain-like"/>
    <property type="match status" value="1"/>
</dbReference>
<dbReference type="SMART" id="SM00895">
    <property type="entry name" value="FCD"/>
    <property type="match status" value="1"/>
</dbReference>
<evidence type="ECO:0000256" key="3">
    <source>
        <dbReference type="ARBA" id="ARBA00023163"/>
    </source>
</evidence>
<protein>
    <submittedName>
        <fullName evidence="5">GntR family transcriptional regulator</fullName>
    </submittedName>
</protein>
<evidence type="ECO:0000256" key="1">
    <source>
        <dbReference type="ARBA" id="ARBA00023015"/>
    </source>
</evidence>
<dbReference type="InterPro" id="IPR036390">
    <property type="entry name" value="WH_DNA-bd_sf"/>
</dbReference>
<evidence type="ECO:0000313" key="5">
    <source>
        <dbReference type="EMBL" id="MBM6878411.1"/>
    </source>
</evidence>
<dbReference type="CDD" id="cd07377">
    <property type="entry name" value="WHTH_GntR"/>
    <property type="match status" value="1"/>
</dbReference>
<dbReference type="PANTHER" id="PTHR43537:SF24">
    <property type="entry name" value="GLUCONATE OPERON TRANSCRIPTIONAL REPRESSOR"/>
    <property type="match status" value="1"/>
</dbReference>
<dbReference type="RefSeq" id="WP_205134161.1">
    <property type="nucleotide sequence ID" value="NZ_JACSNT010000013.1"/>
</dbReference>
<name>A0ABS2GAA6_9FIRM</name>
<gene>
    <name evidence="5" type="ORF">H9X83_09635</name>
</gene>